<evidence type="ECO:0000313" key="3">
    <source>
        <dbReference type="Proteomes" id="UP001365128"/>
    </source>
</evidence>
<evidence type="ECO:0000313" key="2">
    <source>
        <dbReference type="EMBL" id="KAK7538961.1"/>
    </source>
</evidence>
<organism evidence="2 3">
    <name type="scientific">Phyllosticta citricarpa</name>
    <dbReference type="NCBI Taxonomy" id="55181"/>
    <lineage>
        <taxon>Eukaryota</taxon>
        <taxon>Fungi</taxon>
        <taxon>Dikarya</taxon>
        <taxon>Ascomycota</taxon>
        <taxon>Pezizomycotina</taxon>
        <taxon>Dothideomycetes</taxon>
        <taxon>Dothideomycetes incertae sedis</taxon>
        <taxon>Botryosphaeriales</taxon>
        <taxon>Phyllostictaceae</taxon>
        <taxon>Phyllosticta</taxon>
    </lineage>
</organism>
<dbReference type="Proteomes" id="UP001365128">
    <property type="component" value="Unassembled WGS sequence"/>
</dbReference>
<keyword evidence="1" id="KW-0732">Signal</keyword>
<evidence type="ECO:0000256" key="1">
    <source>
        <dbReference type="SAM" id="SignalP"/>
    </source>
</evidence>
<proteinExistence type="predicted"/>
<accession>A0ABR1LUW5</accession>
<gene>
    <name evidence="2" type="ORF">IWX46DRAFT_583255</name>
</gene>
<feature type="chain" id="PRO_5047246534" evidence="1">
    <location>
        <begin position="20"/>
        <end position="234"/>
    </location>
</feature>
<name>A0ABR1LUW5_9PEZI</name>
<dbReference type="EMBL" id="JBBPDW010000030">
    <property type="protein sequence ID" value="KAK7538961.1"/>
    <property type="molecule type" value="Genomic_DNA"/>
</dbReference>
<protein>
    <submittedName>
        <fullName evidence="2">Uncharacterized protein</fullName>
    </submittedName>
</protein>
<sequence length="234" mass="26229">MSLHIILPVFIFLIGHVFAIPMPEPTPQGCGSSSMTCCVRRGEPEPDCDEHPASAFQSRGDEFLPNDVFGSTLRTLSTAITTTPAGGSLPLGTLEFTLDMQYNQFRIMVSRAQVEVLDRAVTEAASRTGAPIAGVRLRWGLYVRATYSDPNRDYAARNNPASYTLVRPSERDRREFYTNTVFGLNQIVGRARDAQVYMTYYSPTHLPQVHRGYRIFYSVDYTDRNGNIISFQTP</sequence>
<keyword evidence="3" id="KW-1185">Reference proteome</keyword>
<feature type="signal peptide" evidence="1">
    <location>
        <begin position="1"/>
        <end position="19"/>
    </location>
</feature>
<comment type="caution">
    <text evidence="2">The sequence shown here is derived from an EMBL/GenBank/DDBJ whole genome shotgun (WGS) entry which is preliminary data.</text>
</comment>
<reference evidence="2 3" key="1">
    <citation type="submission" date="2024-04" db="EMBL/GenBank/DDBJ databases">
        <title>Phyllosticta paracitricarpa is synonymous to the EU quarantine fungus P. citricarpa based on phylogenomic analyses.</title>
        <authorList>
            <consortium name="Lawrence Berkeley National Laboratory"/>
            <person name="Van Ingen-Buijs V.A."/>
            <person name="Van Westerhoven A.C."/>
            <person name="Haridas S."/>
            <person name="Skiadas P."/>
            <person name="Martin F."/>
            <person name="Groenewald J.Z."/>
            <person name="Crous P.W."/>
            <person name="Seidl M.F."/>
        </authorList>
    </citation>
    <scope>NUCLEOTIDE SEQUENCE [LARGE SCALE GENOMIC DNA]</scope>
    <source>
        <strain evidence="2 3">CBS 122670</strain>
    </source>
</reference>